<accession>A0A1H7ZGI7</accession>
<dbReference type="SUPFAM" id="SSF53756">
    <property type="entry name" value="UDP-Glycosyltransferase/glycogen phosphorylase"/>
    <property type="match status" value="1"/>
</dbReference>
<dbReference type="InterPro" id="IPR051161">
    <property type="entry name" value="Mannose-6P_isomerase_type2"/>
</dbReference>
<dbReference type="InterPro" id="IPR014710">
    <property type="entry name" value="RmlC-like_jellyroll"/>
</dbReference>
<dbReference type="GO" id="GO:0005976">
    <property type="term" value="P:polysaccharide metabolic process"/>
    <property type="evidence" value="ECO:0007669"/>
    <property type="project" value="InterPro"/>
</dbReference>
<organism evidence="3 4">
    <name type="scientific">Syntrophus gentianae</name>
    <dbReference type="NCBI Taxonomy" id="43775"/>
    <lineage>
        <taxon>Bacteria</taxon>
        <taxon>Pseudomonadati</taxon>
        <taxon>Thermodesulfobacteriota</taxon>
        <taxon>Syntrophia</taxon>
        <taxon>Syntrophales</taxon>
        <taxon>Syntrophaceae</taxon>
        <taxon>Syntrophus</taxon>
    </lineage>
</organism>
<dbReference type="OrthoDB" id="9767517at2"/>
<feature type="domain" description="Mannose-6-phosphate isomerase type II C-terminal" evidence="2">
    <location>
        <begin position="331"/>
        <end position="440"/>
    </location>
</feature>
<name>A0A1H7ZGI7_9BACT</name>
<dbReference type="Pfam" id="PF00534">
    <property type="entry name" value="Glycos_transf_1"/>
    <property type="match status" value="1"/>
</dbReference>
<dbReference type="GO" id="GO:0004475">
    <property type="term" value="F:mannose-1-phosphate guanylyltransferase (GTP) activity"/>
    <property type="evidence" value="ECO:0007669"/>
    <property type="project" value="TreeGrafter"/>
</dbReference>
<dbReference type="InterPro" id="IPR001538">
    <property type="entry name" value="Man6P_isomerase-2_C"/>
</dbReference>
<dbReference type="AlphaFoldDB" id="A0A1H7ZGI7"/>
<dbReference type="GO" id="GO:0016853">
    <property type="term" value="F:isomerase activity"/>
    <property type="evidence" value="ECO:0007669"/>
    <property type="project" value="UniProtKB-KW"/>
</dbReference>
<evidence type="ECO:0000259" key="1">
    <source>
        <dbReference type="Pfam" id="PF00534"/>
    </source>
</evidence>
<evidence type="ECO:0000313" key="3">
    <source>
        <dbReference type="EMBL" id="SEM57530.1"/>
    </source>
</evidence>
<dbReference type="Proteomes" id="UP000198744">
    <property type="component" value="Unassembled WGS sequence"/>
</dbReference>
<dbReference type="EMBL" id="FOBS01000023">
    <property type="protein sequence ID" value="SEM57530.1"/>
    <property type="molecule type" value="Genomic_DNA"/>
</dbReference>
<dbReference type="PANTHER" id="PTHR46390:SF1">
    <property type="entry name" value="MANNOSE-1-PHOSPHATE GUANYLYLTRANSFERASE"/>
    <property type="match status" value="1"/>
</dbReference>
<dbReference type="SUPFAM" id="SSF51182">
    <property type="entry name" value="RmlC-like cupins"/>
    <property type="match status" value="1"/>
</dbReference>
<dbReference type="GO" id="GO:0009298">
    <property type="term" value="P:GDP-mannose biosynthetic process"/>
    <property type="evidence" value="ECO:0007669"/>
    <property type="project" value="TreeGrafter"/>
</dbReference>
<sequence length="451" mass="50829">MKVALILPFNWCSYSGNSSPWGNIVSPLKEGLVICGIDVVLFAAGDLNASRSWGEMDDGIYYGNSSNLPEVREWIPWSKASEQEDHFDIIHNYFDCLPLTRIGVTNIPVLTTVQGFSSPNKHSKKNSFYVAVNEAQKNPELEYVATIPQGVDLRRCTFQAEKGKYLLFIGSIAKDKGAKKCIDIARETGMPLILVGGINDKGYFDRHIGPHIDGDGVIYLSSVDPEKRDELLSGTYALLQPVSSEDSLKFALMHAMACGTPVIALNEEDMQEIVENGATGILVENSDEMARAVAKAGQLDRFQCRKWVEERFSATRMVKAYIRDYEKVIEQTKGENHRPWGYYEILSEDTNHKIKRITVYPGQRLSYQRHQRRAEHWYLISGRAVVTKAGKDTELIAGQAVDIPIQTWHRIANTELEELCFIEVQTGDYFGEDDVERSEDDYGRIVKNSTI</sequence>
<dbReference type="GO" id="GO:0016757">
    <property type="term" value="F:glycosyltransferase activity"/>
    <property type="evidence" value="ECO:0007669"/>
    <property type="project" value="InterPro"/>
</dbReference>
<dbReference type="PANTHER" id="PTHR46390">
    <property type="entry name" value="MANNOSE-1-PHOSPHATE GUANYLYLTRANSFERASE"/>
    <property type="match status" value="1"/>
</dbReference>
<feature type="domain" description="Glycosyl transferase family 1" evidence="1">
    <location>
        <begin position="159"/>
        <end position="296"/>
    </location>
</feature>
<keyword evidence="3" id="KW-0413">Isomerase</keyword>
<dbReference type="Pfam" id="PF01050">
    <property type="entry name" value="MannoseP_isomer"/>
    <property type="match status" value="1"/>
</dbReference>
<evidence type="ECO:0000313" key="4">
    <source>
        <dbReference type="Proteomes" id="UP000198744"/>
    </source>
</evidence>
<dbReference type="Gene3D" id="2.60.120.10">
    <property type="entry name" value="Jelly Rolls"/>
    <property type="match status" value="1"/>
</dbReference>
<reference evidence="3 4" key="1">
    <citation type="submission" date="2016-10" db="EMBL/GenBank/DDBJ databases">
        <authorList>
            <person name="de Groot N.N."/>
        </authorList>
    </citation>
    <scope>NUCLEOTIDE SEQUENCE [LARGE SCALE GENOMIC DNA]</scope>
    <source>
        <strain evidence="3 4">DSM 8423</strain>
    </source>
</reference>
<dbReference type="InterPro" id="IPR001296">
    <property type="entry name" value="Glyco_trans_1"/>
</dbReference>
<dbReference type="InterPro" id="IPR011051">
    <property type="entry name" value="RmlC_Cupin_sf"/>
</dbReference>
<dbReference type="CDD" id="cd02213">
    <property type="entry name" value="cupin_PMI_typeII_C"/>
    <property type="match status" value="1"/>
</dbReference>
<proteinExistence type="predicted"/>
<gene>
    <name evidence="3" type="ORF">SAMN04489760_12335</name>
</gene>
<evidence type="ECO:0000259" key="2">
    <source>
        <dbReference type="Pfam" id="PF01050"/>
    </source>
</evidence>
<keyword evidence="4" id="KW-1185">Reference proteome</keyword>
<dbReference type="Gene3D" id="3.40.50.2000">
    <property type="entry name" value="Glycogen Phosphorylase B"/>
    <property type="match status" value="2"/>
</dbReference>
<dbReference type="RefSeq" id="WP_093884224.1">
    <property type="nucleotide sequence ID" value="NZ_FOBS01000023.1"/>
</dbReference>
<dbReference type="STRING" id="43775.SAMN04489760_12335"/>
<protein>
    <submittedName>
        <fullName evidence="3">Mannose-6-phosphate isomerase, cupin superfamily</fullName>
    </submittedName>
</protein>